<dbReference type="Proteomes" id="UP000321258">
    <property type="component" value="Unassembled WGS sequence"/>
</dbReference>
<gene>
    <name evidence="2" type="ORF">MHA02_22500</name>
</gene>
<proteinExistence type="predicted"/>
<accession>A0A512IQB3</accession>
<feature type="compositionally biased region" description="Polar residues" evidence="1">
    <location>
        <begin position="28"/>
        <end position="41"/>
    </location>
</feature>
<dbReference type="RefSeq" id="WP_170249179.1">
    <property type="nucleotide sequence ID" value="NZ_BJZT01000024.1"/>
</dbReference>
<dbReference type="AlphaFoldDB" id="A0A512IQB3"/>
<evidence type="ECO:0000313" key="2">
    <source>
        <dbReference type="EMBL" id="GEO99862.1"/>
    </source>
</evidence>
<evidence type="ECO:0000256" key="1">
    <source>
        <dbReference type="SAM" id="MobiDB-lite"/>
    </source>
</evidence>
<sequence length="70" mass="7254">MREQHDERPASQEIDASAGQRDDDLDTASPNDGNAPAQLSASLRGRPSGEAQEAIECATAVVGDDEGDAS</sequence>
<dbReference type="EMBL" id="BJZT01000024">
    <property type="protein sequence ID" value="GEO99862.1"/>
    <property type="molecule type" value="Genomic_DNA"/>
</dbReference>
<organism evidence="2 3">
    <name type="scientific">Methylobacterium haplocladii</name>
    <dbReference type="NCBI Taxonomy" id="1176176"/>
    <lineage>
        <taxon>Bacteria</taxon>
        <taxon>Pseudomonadati</taxon>
        <taxon>Pseudomonadota</taxon>
        <taxon>Alphaproteobacteria</taxon>
        <taxon>Hyphomicrobiales</taxon>
        <taxon>Methylobacteriaceae</taxon>
        <taxon>Methylobacterium</taxon>
    </lineage>
</organism>
<name>A0A512IQB3_9HYPH</name>
<feature type="region of interest" description="Disordered" evidence="1">
    <location>
        <begin position="1"/>
        <end position="70"/>
    </location>
</feature>
<reference evidence="2 3" key="1">
    <citation type="submission" date="2019-07" db="EMBL/GenBank/DDBJ databases">
        <title>Whole genome shotgun sequence of Methylobacterium haplocladii NBRC 107714.</title>
        <authorList>
            <person name="Hosoyama A."/>
            <person name="Uohara A."/>
            <person name="Ohji S."/>
            <person name="Ichikawa N."/>
        </authorList>
    </citation>
    <scope>NUCLEOTIDE SEQUENCE [LARGE SCALE GENOMIC DNA]</scope>
    <source>
        <strain evidence="2 3">NBRC 107714</strain>
    </source>
</reference>
<feature type="compositionally biased region" description="Basic and acidic residues" evidence="1">
    <location>
        <begin position="1"/>
        <end position="10"/>
    </location>
</feature>
<protein>
    <submittedName>
        <fullName evidence="2">Uncharacterized protein</fullName>
    </submittedName>
</protein>
<comment type="caution">
    <text evidence="2">The sequence shown here is derived from an EMBL/GenBank/DDBJ whole genome shotgun (WGS) entry which is preliminary data.</text>
</comment>
<evidence type="ECO:0000313" key="3">
    <source>
        <dbReference type="Proteomes" id="UP000321258"/>
    </source>
</evidence>
<keyword evidence="3" id="KW-1185">Reference proteome</keyword>